<sequence length="242" mass="24715">MLHITAVPFVVLLLLGHSFAHFILNYPNTIGFDDDLEASAPCGGFNVTFANSTDFHVGGDAIAMTSTHPAANWLFRATLDKTASGNWTDVLPVVGETGLGSFCESGVVVPSTWAGQQGIIQVIQHGPDGMLFQCAAVNFTTGSNPSPPESCKNATGLTAVFTSDAVFSSIPATASMTASAMASMTASATATASASGTTKATQAASSAAAKSEAVSTKLLFAVEPLYWLSMVTLGIAAAVLLS</sequence>
<evidence type="ECO:0000259" key="10">
    <source>
        <dbReference type="Pfam" id="PF20238"/>
    </source>
</evidence>
<dbReference type="Pfam" id="PF20238">
    <property type="entry name" value="BIM1-like_dom"/>
    <property type="match status" value="1"/>
</dbReference>
<feature type="signal peptide" evidence="9">
    <location>
        <begin position="1"/>
        <end position="20"/>
    </location>
</feature>
<keyword evidence="8" id="KW-0812">Transmembrane</keyword>
<dbReference type="InterPro" id="IPR046530">
    <property type="entry name" value="BIM1-like_dom"/>
</dbReference>
<keyword evidence="7" id="KW-0449">Lipoprotein</keyword>
<keyword evidence="4 9" id="KW-0732">Signal</keyword>
<evidence type="ECO:0000256" key="5">
    <source>
        <dbReference type="ARBA" id="ARBA00023136"/>
    </source>
</evidence>
<keyword evidence="12" id="KW-1185">Reference proteome</keyword>
<keyword evidence="2" id="KW-1003">Cell membrane</keyword>
<evidence type="ECO:0000256" key="4">
    <source>
        <dbReference type="ARBA" id="ARBA00022729"/>
    </source>
</evidence>
<evidence type="ECO:0000256" key="8">
    <source>
        <dbReference type="SAM" id="Phobius"/>
    </source>
</evidence>
<evidence type="ECO:0000256" key="2">
    <source>
        <dbReference type="ARBA" id="ARBA00022475"/>
    </source>
</evidence>
<dbReference type="GO" id="GO:0005886">
    <property type="term" value="C:plasma membrane"/>
    <property type="evidence" value="ECO:0007669"/>
    <property type="project" value="UniProtKB-SubCell"/>
</dbReference>
<evidence type="ECO:0000256" key="3">
    <source>
        <dbReference type="ARBA" id="ARBA00022622"/>
    </source>
</evidence>
<accession>A0A1W5D5M2</accession>
<dbReference type="EMBL" id="FWEW01002474">
    <property type="protein sequence ID" value="SLM38427.1"/>
    <property type="molecule type" value="Genomic_DNA"/>
</dbReference>
<evidence type="ECO:0000313" key="12">
    <source>
        <dbReference type="Proteomes" id="UP000192927"/>
    </source>
</evidence>
<reference evidence="12" key="1">
    <citation type="submission" date="2017-03" db="EMBL/GenBank/DDBJ databases">
        <authorList>
            <person name="Sharma R."/>
            <person name="Thines M."/>
        </authorList>
    </citation>
    <scope>NUCLEOTIDE SEQUENCE [LARGE SCALE GENOMIC DNA]</scope>
</reference>
<dbReference type="PANTHER" id="PTHR34992:SF1">
    <property type="entry name" value="COPPER ACQUISITION FACTOR BIM1-LIKE DOMAIN-CONTAINING PROTEIN"/>
    <property type="match status" value="1"/>
</dbReference>
<keyword evidence="3" id="KW-0336">GPI-anchor</keyword>
<feature type="transmembrane region" description="Helical" evidence="8">
    <location>
        <begin position="224"/>
        <end position="241"/>
    </location>
</feature>
<dbReference type="GO" id="GO:0098552">
    <property type="term" value="C:side of membrane"/>
    <property type="evidence" value="ECO:0007669"/>
    <property type="project" value="UniProtKB-KW"/>
</dbReference>
<dbReference type="PANTHER" id="PTHR34992">
    <property type="entry name" value="HYPHAL ANASTAMOSIS-7 PROTEIN"/>
    <property type="match status" value="1"/>
</dbReference>
<proteinExistence type="predicted"/>
<dbReference type="InterPro" id="IPR046936">
    <property type="entry name" value="BIM1-like"/>
</dbReference>
<feature type="domain" description="Copper acquisition factor BIM1-like" evidence="10">
    <location>
        <begin position="20"/>
        <end position="156"/>
    </location>
</feature>
<comment type="subcellular location">
    <subcellularLocation>
        <location evidence="1">Cell membrane</location>
        <topology evidence="1">Lipid-anchor</topology>
        <topology evidence="1">GPI-anchor</topology>
    </subcellularLocation>
</comment>
<evidence type="ECO:0000256" key="9">
    <source>
        <dbReference type="SAM" id="SignalP"/>
    </source>
</evidence>
<protein>
    <recommendedName>
        <fullName evidence="10">Copper acquisition factor BIM1-like domain-containing protein</fullName>
    </recommendedName>
</protein>
<organism evidence="11 12">
    <name type="scientific">Lasallia pustulata</name>
    <dbReference type="NCBI Taxonomy" id="136370"/>
    <lineage>
        <taxon>Eukaryota</taxon>
        <taxon>Fungi</taxon>
        <taxon>Dikarya</taxon>
        <taxon>Ascomycota</taxon>
        <taxon>Pezizomycotina</taxon>
        <taxon>Lecanoromycetes</taxon>
        <taxon>OSLEUM clade</taxon>
        <taxon>Umbilicariomycetidae</taxon>
        <taxon>Umbilicariales</taxon>
        <taxon>Umbilicariaceae</taxon>
        <taxon>Lasallia</taxon>
    </lineage>
</organism>
<keyword evidence="6" id="KW-0325">Glycoprotein</keyword>
<dbReference type="Proteomes" id="UP000192927">
    <property type="component" value="Unassembled WGS sequence"/>
</dbReference>
<keyword evidence="8" id="KW-1133">Transmembrane helix</keyword>
<keyword evidence="5 8" id="KW-0472">Membrane</keyword>
<evidence type="ECO:0000256" key="7">
    <source>
        <dbReference type="ARBA" id="ARBA00023288"/>
    </source>
</evidence>
<dbReference type="CDD" id="cd21176">
    <property type="entry name" value="LPMO_auxiliary-like"/>
    <property type="match status" value="1"/>
</dbReference>
<evidence type="ECO:0000256" key="6">
    <source>
        <dbReference type="ARBA" id="ARBA00023180"/>
    </source>
</evidence>
<evidence type="ECO:0000313" key="11">
    <source>
        <dbReference type="EMBL" id="SLM38427.1"/>
    </source>
</evidence>
<feature type="chain" id="PRO_5012009328" description="Copper acquisition factor BIM1-like domain-containing protein" evidence="9">
    <location>
        <begin position="21"/>
        <end position="242"/>
    </location>
</feature>
<name>A0A1W5D5M2_9LECA</name>
<evidence type="ECO:0000256" key="1">
    <source>
        <dbReference type="ARBA" id="ARBA00004609"/>
    </source>
</evidence>
<dbReference type="AlphaFoldDB" id="A0A1W5D5M2"/>